<feature type="domain" description="3-ketosteroid-9-alpha-monooxygenase oxygenase component-like C-terminal" evidence="2">
    <location>
        <begin position="1"/>
        <end position="55"/>
    </location>
</feature>
<sequence length="124" mass="14152">MSDEQADTVAQQFGSGTMATFEQHIEIWMNKIDNPLLCEEDGPVHQLRRRYEQFYVDVEDVTEDMVTRFEFEIDTTRSGRNWDEETTSTRTVRWPSRRLGDPAAFGAAGSCGIRGLGGARRSEE</sequence>
<evidence type="ECO:0000256" key="1">
    <source>
        <dbReference type="ARBA" id="ARBA00023002"/>
    </source>
</evidence>
<name>A0ABP8P8N4_9NOCA</name>
<keyword evidence="1" id="KW-0560">Oxidoreductase</keyword>
<evidence type="ECO:0000313" key="3">
    <source>
        <dbReference type="EMBL" id="GAA4482299.1"/>
    </source>
</evidence>
<comment type="caution">
    <text evidence="3">The sequence shown here is derived from an EMBL/GenBank/DDBJ whole genome shotgun (WGS) entry which is preliminary data.</text>
</comment>
<gene>
    <name evidence="3" type="ORF">GCM10023094_31960</name>
</gene>
<accession>A0ABP8P8N4</accession>
<organism evidence="3 4">
    <name type="scientific">Rhodococcus olei</name>
    <dbReference type="NCBI Taxonomy" id="2161675"/>
    <lineage>
        <taxon>Bacteria</taxon>
        <taxon>Bacillati</taxon>
        <taxon>Actinomycetota</taxon>
        <taxon>Actinomycetes</taxon>
        <taxon>Mycobacteriales</taxon>
        <taxon>Nocardiaceae</taxon>
        <taxon>Rhodococcus</taxon>
    </lineage>
</organism>
<keyword evidence="4" id="KW-1185">Reference proteome</keyword>
<dbReference type="Proteomes" id="UP001501183">
    <property type="component" value="Unassembled WGS sequence"/>
</dbReference>
<proteinExistence type="predicted"/>
<dbReference type="EMBL" id="BAABFB010000050">
    <property type="protein sequence ID" value="GAA4482299.1"/>
    <property type="molecule type" value="Genomic_DNA"/>
</dbReference>
<reference evidence="4" key="1">
    <citation type="journal article" date="2019" name="Int. J. Syst. Evol. Microbiol.">
        <title>The Global Catalogue of Microorganisms (GCM) 10K type strain sequencing project: providing services to taxonomists for standard genome sequencing and annotation.</title>
        <authorList>
            <consortium name="The Broad Institute Genomics Platform"/>
            <consortium name="The Broad Institute Genome Sequencing Center for Infectious Disease"/>
            <person name="Wu L."/>
            <person name="Ma J."/>
        </authorList>
    </citation>
    <scope>NUCLEOTIDE SEQUENCE [LARGE SCALE GENOMIC DNA]</scope>
    <source>
        <strain evidence="4">JCM 32206</strain>
    </source>
</reference>
<dbReference type="InterPro" id="IPR045605">
    <property type="entry name" value="KshA-like_C"/>
</dbReference>
<protein>
    <recommendedName>
        <fullName evidence="2">3-ketosteroid-9-alpha-monooxygenase oxygenase component-like C-terminal domain-containing protein</fullName>
    </recommendedName>
</protein>
<evidence type="ECO:0000259" key="2">
    <source>
        <dbReference type="Pfam" id="PF19298"/>
    </source>
</evidence>
<dbReference type="Pfam" id="PF19298">
    <property type="entry name" value="KshA_C"/>
    <property type="match status" value="1"/>
</dbReference>
<evidence type="ECO:0000313" key="4">
    <source>
        <dbReference type="Proteomes" id="UP001501183"/>
    </source>
</evidence>
<dbReference type="Gene3D" id="3.90.380.10">
    <property type="entry name" value="Naphthalene 1,2-dioxygenase Alpha Subunit, Chain A, domain 1"/>
    <property type="match status" value="1"/>
</dbReference>